<evidence type="ECO:0000259" key="10">
    <source>
        <dbReference type="PROSITE" id="PS52015"/>
    </source>
</evidence>
<protein>
    <recommendedName>
        <fullName evidence="10">TonB C-terminal domain-containing protein</fullName>
    </recommendedName>
</protein>
<reference evidence="11" key="2">
    <citation type="submission" date="2020-09" db="EMBL/GenBank/DDBJ databases">
        <authorList>
            <person name="Sun Q."/>
            <person name="Zhou Y."/>
        </authorList>
    </citation>
    <scope>NUCLEOTIDE SEQUENCE</scope>
    <source>
        <strain evidence="11">CGMCC 1.15447</strain>
    </source>
</reference>
<proteinExistence type="inferred from homology"/>
<evidence type="ECO:0000256" key="1">
    <source>
        <dbReference type="ARBA" id="ARBA00004383"/>
    </source>
</evidence>
<dbReference type="PANTHER" id="PTHR33446">
    <property type="entry name" value="PROTEIN TONB-RELATED"/>
    <property type="match status" value="1"/>
</dbReference>
<dbReference type="Pfam" id="PF03544">
    <property type="entry name" value="TonB_C"/>
    <property type="match status" value="1"/>
</dbReference>
<dbReference type="InterPro" id="IPR051045">
    <property type="entry name" value="TonB-dependent_transducer"/>
</dbReference>
<dbReference type="InterPro" id="IPR006260">
    <property type="entry name" value="TonB/TolA_C"/>
</dbReference>
<dbReference type="AlphaFoldDB" id="A0A916RXY9"/>
<evidence type="ECO:0000256" key="9">
    <source>
        <dbReference type="ARBA" id="ARBA00023136"/>
    </source>
</evidence>
<dbReference type="GO" id="GO:0055085">
    <property type="term" value="P:transmembrane transport"/>
    <property type="evidence" value="ECO:0007669"/>
    <property type="project" value="InterPro"/>
</dbReference>
<keyword evidence="6" id="KW-0812">Transmembrane</keyword>
<evidence type="ECO:0000313" key="11">
    <source>
        <dbReference type="EMBL" id="GGA75767.1"/>
    </source>
</evidence>
<accession>A0A916RXY9</accession>
<dbReference type="NCBIfam" id="TIGR01352">
    <property type="entry name" value="tonB_Cterm"/>
    <property type="match status" value="1"/>
</dbReference>
<dbReference type="InterPro" id="IPR037682">
    <property type="entry name" value="TonB_C"/>
</dbReference>
<evidence type="ECO:0000256" key="6">
    <source>
        <dbReference type="ARBA" id="ARBA00022692"/>
    </source>
</evidence>
<evidence type="ECO:0000256" key="8">
    <source>
        <dbReference type="ARBA" id="ARBA00022989"/>
    </source>
</evidence>
<keyword evidence="3" id="KW-0813">Transport</keyword>
<organism evidence="11 12">
    <name type="scientific">Edaphobacter acidisoli</name>
    <dbReference type="NCBI Taxonomy" id="2040573"/>
    <lineage>
        <taxon>Bacteria</taxon>
        <taxon>Pseudomonadati</taxon>
        <taxon>Acidobacteriota</taxon>
        <taxon>Terriglobia</taxon>
        <taxon>Terriglobales</taxon>
        <taxon>Acidobacteriaceae</taxon>
        <taxon>Edaphobacter</taxon>
    </lineage>
</organism>
<evidence type="ECO:0000256" key="7">
    <source>
        <dbReference type="ARBA" id="ARBA00022927"/>
    </source>
</evidence>
<dbReference type="Gene3D" id="3.30.1150.10">
    <property type="match status" value="1"/>
</dbReference>
<sequence>MVTAPVVEAENAAALVARVQAAGIQNSIDGPGIRPWHLTVSFQLFDDQQKPREQGTMEEWWAGPDLYKISFASPSYTATEIKNKDGLFRTRGSQGWPYMLRVLHQMEVHPMPSDKAIEQSTAKLEQRSIGKVKLDCIHLKPGDKKLAEMMPADDMLPPVEDPTYCFDHDGNALRLYSLIGYLEVAQNRMGIFEQRTVALDVFVTDIGPNVMTAHVMALTGYQPNAADFDTSSPAWEKAHKPVSDIYIGPVVIAGRKTGGAIPHYPETAREQHIQGTVVMTAIVGTDGHIHRLEVVASPDKALSKAAQDAVQTWTYQPYLLYGAPTEVETTITVNFRFG</sequence>
<dbReference type="PROSITE" id="PS52015">
    <property type="entry name" value="TONB_CTD"/>
    <property type="match status" value="1"/>
</dbReference>
<keyword evidence="12" id="KW-1185">Reference proteome</keyword>
<name>A0A916RXY9_9BACT</name>
<comment type="caution">
    <text evidence="11">The sequence shown here is derived from an EMBL/GenBank/DDBJ whole genome shotgun (WGS) entry which is preliminary data.</text>
</comment>
<keyword evidence="4" id="KW-1003">Cell membrane</keyword>
<feature type="domain" description="TonB C-terminal" evidence="10">
    <location>
        <begin position="249"/>
        <end position="338"/>
    </location>
</feature>
<reference evidence="11" key="1">
    <citation type="journal article" date="2014" name="Int. J. Syst. Evol. Microbiol.">
        <title>Complete genome sequence of Corynebacterium casei LMG S-19264T (=DSM 44701T), isolated from a smear-ripened cheese.</title>
        <authorList>
            <consortium name="US DOE Joint Genome Institute (JGI-PGF)"/>
            <person name="Walter F."/>
            <person name="Albersmeier A."/>
            <person name="Kalinowski J."/>
            <person name="Ruckert C."/>
        </authorList>
    </citation>
    <scope>NUCLEOTIDE SEQUENCE</scope>
    <source>
        <strain evidence="11">CGMCC 1.15447</strain>
    </source>
</reference>
<dbReference type="PANTHER" id="PTHR33446:SF2">
    <property type="entry name" value="PROTEIN TONB"/>
    <property type="match status" value="1"/>
</dbReference>
<keyword evidence="5" id="KW-0997">Cell inner membrane</keyword>
<evidence type="ECO:0000256" key="5">
    <source>
        <dbReference type="ARBA" id="ARBA00022519"/>
    </source>
</evidence>
<gene>
    <name evidence="11" type="ORF">GCM10011507_28920</name>
</gene>
<evidence type="ECO:0000256" key="2">
    <source>
        <dbReference type="ARBA" id="ARBA00006555"/>
    </source>
</evidence>
<evidence type="ECO:0000256" key="3">
    <source>
        <dbReference type="ARBA" id="ARBA00022448"/>
    </source>
</evidence>
<dbReference type="Proteomes" id="UP000648801">
    <property type="component" value="Unassembled WGS sequence"/>
</dbReference>
<comment type="subcellular location">
    <subcellularLocation>
        <location evidence="1">Cell inner membrane</location>
        <topology evidence="1">Single-pass membrane protein</topology>
        <orientation evidence="1">Periplasmic side</orientation>
    </subcellularLocation>
</comment>
<comment type="similarity">
    <text evidence="2">Belongs to the TonB family.</text>
</comment>
<keyword evidence="9" id="KW-0472">Membrane</keyword>
<dbReference type="SUPFAM" id="SSF74653">
    <property type="entry name" value="TolA/TonB C-terminal domain"/>
    <property type="match status" value="1"/>
</dbReference>
<dbReference type="GO" id="GO:0015031">
    <property type="term" value="P:protein transport"/>
    <property type="evidence" value="ECO:0007669"/>
    <property type="project" value="UniProtKB-KW"/>
</dbReference>
<evidence type="ECO:0000313" key="12">
    <source>
        <dbReference type="Proteomes" id="UP000648801"/>
    </source>
</evidence>
<dbReference type="GO" id="GO:0031992">
    <property type="term" value="F:energy transducer activity"/>
    <property type="evidence" value="ECO:0007669"/>
    <property type="project" value="TreeGrafter"/>
</dbReference>
<dbReference type="EMBL" id="BMJB01000002">
    <property type="protein sequence ID" value="GGA75767.1"/>
    <property type="molecule type" value="Genomic_DNA"/>
</dbReference>
<evidence type="ECO:0000256" key="4">
    <source>
        <dbReference type="ARBA" id="ARBA00022475"/>
    </source>
</evidence>
<keyword evidence="8" id="KW-1133">Transmembrane helix</keyword>
<keyword evidence="7" id="KW-0653">Protein transport</keyword>
<dbReference type="GO" id="GO:0098797">
    <property type="term" value="C:plasma membrane protein complex"/>
    <property type="evidence" value="ECO:0007669"/>
    <property type="project" value="TreeGrafter"/>
</dbReference>